<feature type="transmembrane region" description="Helical" evidence="2">
    <location>
        <begin position="121"/>
        <end position="140"/>
    </location>
</feature>
<feature type="compositionally biased region" description="Low complexity" evidence="1">
    <location>
        <begin position="330"/>
        <end position="415"/>
    </location>
</feature>
<feature type="transmembrane region" description="Helical" evidence="2">
    <location>
        <begin position="509"/>
        <end position="530"/>
    </location>
</feature>
<organism evidence="3 4">
    <name type="scientific">Ralstonia solanacearum</name>
    <name type="common">Pseudomonas solanacearum</name>
    <dbReference type="NCBI Taxonomy" id="305"/>
    <lineage>
        <taxon>Bacteria</taxon>
        <taxon>Pseudomonadati</taxon>
        <taxon>Pseudomonadota</taxon>
        <taxon>Betaproteobacteria</taxon>
        <taxon>Burkholderiales</taxon>
        <taxon>Burkholderiaceae</taxon>
        <taxon>Ralstonia</taxon>
        <taxon>Ralstonia solanacearum species complex</taxon>
    </lineage>
</organism>
<evidence type="ECO:0008006" key="5">
    <source>
        <dbReference type="Google" id="ProtNLM"/>
    </source>
</evidence>
<keyword evidence="2" id="KW-1133">Transmembrane helix</keyword>
<evidence type="ECO:0000313" key="4">
    <source>
        <dbReference type="Proteomes" id="UP000310553"/>
    </source>
</evidence>
<gene>
    <name evidence="3" type="ORF">E7Z57_07405</name>
</gene>
<feature type="transmembrane region" description="Helical" evidence="2">
    <location>
        <begin position="12"/>
        <end position="33"/>
    </location>
</feature>
<name>A0AA92IE02_RALSL</name>
<proteinExistence type="predicted"/>
<sequence>MATVLGLDRLSVCIGCLYRLGGWIAVGFLAFALNVAHAAVGYGGCSMPGQMCIQGSSMGVDVSVRQNGNTVPQTPSAGVMNVLVPITIGVAAIGAAAVAIPATGAIAIAGDAIAAAGSAAIRNHIIQGVALGAVIAAIGYPSGISLDPNGNVSIAQRNPNQGDSGFDGYKWSGAGGQTAGSPLAACMLADLTYITFKSIQAGTNETNFTCVGQWDAGNGGGPAYWGVSRTAVCVTGYMASGGGCSPDPSAPATYVPATDAQVKSAISANPSSWPQIYNGMGCGPTLALTDGSSSDPCFALYRDSRSGFGVSFSTGGSSWTNNGCAVNSTSCPSATVTTAPTTDSSTKTNADGTKTTTTNTTMKTTTVTGTNDRTNPVEGQTTTTTQTSTTVTNPDGSTTTTTTTTTDQAPPATAGNGNQQQKDQTQPTTATFNGPSQALYTQKSKTFGEVLQAFVSRVQGMPWYSAVSAFFSVSIASASCPSDWTVPATQWNPSLDATPYVCSSSMLTMYRLGGIIVLIVAAWAAFKIAFL</sequence>
<dbReference type="AlphaFoldDB" id="A0AA92IE02"/>
<feature type="compositionally biased region" description="Polar residues" evidence="1">
    <location>
        <begin position="416"/>
        <end position="433"/>
    </location>
</feature>
<feature type="region of interest" description="Disordered" evidence="1">
    <location>
        <begin position="330"/>
        <end position="433"/>
    </location>
</feature>
<dbReference type="EMBL" id="CP039339">
    <property type="protein sequence ID" value="QCX48949.1"/>
    <property type="molecule type" value="Genomic_DNA"/>
</dbReference>
<protein>
    <recommendedName>
        <fullName evidence="5">Transmembrane protein</fullName>
    </recommendedName>
</protein>
<evidence type="ECO:0000256" key="1">
    <source>
        <dbReference type="SAM" id="MobiDB-lite"/>
    </source>
</evidence>
<dbReference type="Proteomes" id="UP000310553">
    <property type="component" value="Chromosome"/>
</dbReference>
<accession>A0AA92IE02</accession>
<evidence type="ECO:0000256" key="2">
    <source>
        <dbReference type="SAM" id="Phobius"/>
    </source>
</evidence>
<keyword evidence="2" id="KW-0812">Transmembrane</keyword>
<evidence type="ECO:0000313" key="3">
    <source>
        <dbReference type="EMBL" id="QCX48949.1"/>
    </source>
</evidence>
<keyword evidence="2" id="KW-0472">Membrane</keyword>
<feature type="transmembrane region" description="Helical" evidence="2">
    <location>
        <begin position="82"/>
        <end position="109"/>
    </location>
</feature>
<reference evidence="3 4" key="1">
    <citation type="submission" date="2019-04" db="EMBL/GenBank/DDBJ databases">
        <title>Complete Genome of UW386 and Higher Quality Genome of UW700.</title>
        <authorList>
            <person name="Jacobs J."/>
            <person name="Perez A."/>
            <person name="Steidl O."/>
            <person name="Allen C."/>
        </authorList>
    </citation>
    <scope>NUCLEOTIDE SEQUENCE [LARGE SCALE GENOMIC DNA]</scope>
    <source>
        <strain evidence="3 4">UW386</strain>
    </source>
</reference>